<organism evidence="3 4">
    <name type="scientific">Cyclotella atomus</name>
    <dbReference type="NCBI Taxonomy" id="382360"/>
    <lineage>
        <taxon>Eukaryota</taxon>
        <taxon>Sar</taxon>
        <taxon>Stramenopiles</taxon>
        <taxon>Ochrophyta</taxon>
        <taxon>Bacillariophyta</taxon>
        <taxon>Coscinodiscophyceae</taxon>
        <taxon>Thalassiosirophycidae</taxon>
        <taxon>Stephanodiscales</taxon>
        <taxon>Stephanodiscaceae</taxon>
        <taxon>Cyclotella</taxon>
    </lineage>
</organism>
<dbReference type="InterPro" id="IPR013762">
    <property type="entry name" value="Integrase-like_cat_sf"/>
</dbReference>
<dbReference type="EMBL" id="JALLPJ020000623">
    <property type="protein sequence ID" value="KAL3787137.1"/>
    <property type="molecule type" value="Genomic_DNA"/>
</dbReference>
<comment type="caution">
    <text evidence="3">The sequence shown here is derived from an EMBL/GenBank/DDBJ whole genome shotgun (WGS) entry which is preliminary data.</text>
</comment>
<feature type="region of interest" description="Disordered" evidence="2">
    <location>
        <begin position="232"/>
        <end position="251"/>
    </location>
</feature>
<evidence type="ECO:0000313" key="4">
    <source>
        <dbReference type="Proteomes" id="UP001530400"/>
    </source>
</evidence>
<evidence type="ECO:0000256" key="1">
    <source>
        <dbReference type="ARBA" id="ARBA00023172"/>
    </source>
</evidence>
<dbReference type="InterPro" id="IPR011010">
    <property type="entry name" value="DNA_brk_join_enz"/>
</dbReference>
<dbReference type="SUPFAM" id="SSF56349">
    <property type="entry name" value="DNA breaking-rejoining enzymes"/>
    <property type="match status" value="1"/>
</dbReference>
<dbReference type="GO" id="GO:0006310">
    <property type="term" value="P:DNA recombination"/>
    <property type="evidence" value="ECO:0007669"/>
    <property type="project" value="UniProtKB-KW"/>
</dbReference>
<dbReference type="Gene3D" id="1.10.443.10">
    <property type="entry name" value="Intergrase catalytic core"/>
    <property type="match status" value="1"/>
</dbReference>
<evidence type="ECO:0008006" key="5">
    <source>
        <dbReference type="Google" id="ProtNLM"/>
    </source>
</evidence>
<reference evidence="3 4" key="1">
    <citation type="submission" date="2024-10" db="EMBL/GenBank/DDBJ databases">
        <title>Updated reference genomes for cyclostephanoid diatoms.</title>
        <authorList>
            <person name="Roberts W.R."/>
            <person name="Alverson A.J."/>
        </authorList>
    </citation>
    <scope>NUCLEOTIDE SEQUENCE [LARGE SCALE GENOMIC DNA]</scope>
    <source>
        <strain evidence="3 4">AJA010-31</strain>
    </source>
</reference>
<feature type="compositionally biased region" description="Polar residues" evidence="2">
    <location>
        <begin position="238"/>
        <end position="249"/>
    </location>
</feature>
<gene>
    <name evidence="3" type="ORF">ACHAWO_005121</name>
</gene>
<keyword evidence="1" id="KW-0233">DNA recombination</keyword>
<dbReference type="Proteomes" id="UP001530400">
    <property type="component" value="Unassembled WGS sequence"/>
</dbReference>
<proteinExistence type="predicted"/>
<accession>A0ABD3PGV9</accession>
<protein>
    <recommendedName>
        <fullName evidence="5">Tyr recombinase domain-containing protein</fullName>
    </recommendedName>
</protein>
<dbReference type="AlphaFoldDB" id="A0ABD3PGV9"/>
<evidence type="ECO:0000313" key="3">
    <source>
        <dbReference type="EMBL" id="KAL3787137.1"/>
    </source>
</evidence>
<evidence type="ECO:0000256" key="2">
    <source>
        <dbReference type="SAM" id="MobiDB-lite"/>
    </source>
</evidence>
<keyword evidence="4" id="KW-1185">Reference proteome</keyword>
<sequence length="730" mass="83643">MKLQPKPIATLLLQIAIYSQKFFCAVSFVSIRSLAQKKKVAPTYLQLEYNDLTEFKLSGSLTNVNAANGNSQPTSRFSKLQHIIASPPISFSDEISNNIIKQLMASGFLDDNDVTNFARGFIQREEVLSQILIQDFSWQALEAHRARVGIIELVQQSIRDEGSHLQLPQPGRKDLGIQVSPPIIRSSYTENKTDADDAKAVDNAQAIDTQEPEPEVKLAAWKSVLVNDKAKLRRTKKQPNGQDSSNKDTYSYGLASTDREMYPNLFEELDNYWSFMTVPQTSTLAEPPIREKTAEVYRTHSRLFLGWMLSARAQASVLSLIDTDDEISSAKSKQTLLKSASIAADSNRIQKEMWRRVRDRCGSETPLDILTADERERQLKHHISLVDIFPDTSTQSATCVLNYILWLRSHRDISSNYEANILRGLIKLVKFRHALVLSDVDTTEHNSKTKNATPLDDLPIVKELRRLHRDAGHKAKKSQRSSDEGKKWLEWNDYLSVIEMLKRDLMQMMDKYESYNAPSNENKDEKKVHKIRKDIATCYQHYLILSFFACVPDRQRTFRELELGRSFLRVDNVNSPIWVIKHTADDYKTGSTYGERPPLPLSSSLTAFIDDFLQRWRPALLNEANSSSSFLFVQPRTGNPLTPNSIYQIVSRCCYKYKQRKTNPHLLRDMIVTHIRQNSDASEKELEALALFMGHSVSMQRESYDRRTLEQKIEPAIQMMQQLTMPDVTR</sequence>
<name>A0ABD3PGV9_9STRA</name>